<dbReference type="Pfam" id="PF00857">
    <property type="entry name" value="Isochorismatase"/>
    <property type="match status" value="1"/>
</dbReference>
<dbReference type="Proteomes" id="UP000288212">
    <property type="component" value="Unassembled WGS sequence"/>
</dbReference>
<dbReference type="EMBL" id="PIPI01000006">
    <property type="protein sequence ID" value="RUO19214.1"/>
    <property type="molecule type" value="Genomic_DNA"/>
</dbReference>
<dbReference type="InterPro" id="IPR036380">
    <property type="entry name" value="Isochorismatase-like_sf"/>
</dbReference>
<evidence type="ECO:0000259" key="1">
    <source>
        <dbReference type="Pfam" id="PF00857"/>
    </source>
</evidence>
<protein>
    <submittedName>
        <fullName evidence="2">Hydrolase</fullName>
    </submittedName>
</protein>
<evidence type="ECO:0000313" key="3">
    <source>
        <dbReference type="Proteomes" id="UP000288212"/>
    </source>
</evidence>
<sequence length="188" mass="21016">MFDYRSADALNRLESVLLVIDIQERLRPAIAHADSIVANSEKLAQVSHLLEIPALITEQYPQGLGHTAASLKEHLTHAKVIEKIHFSAMREEHLPLALEELKRNQVVVCGTETHVCVLQTVLDLLEAEYTVYVVADAVGSRNDGDKALALQRMQAAGAHVVSYEMVVFEWLERAGTDTFRHISKHFIV</sequence>
<dbReference type="PANTHER" id="PTHR14119:SF3">
    <property type="entry name" value="ISOCHORISMATASE DOMAIN-CONTAINING PROTEIN 2"/>
    <property type="match status" value="1"/>
</dbReference>
<keyword evidence="2" id="KW-0378">Hydrolase</keyword>
<dbReference type="CDD" id="cd01012">
    <property type="entry name" value="YcaC_related"/>
    <property type="match status" value="1"/>
</dbReference>
<dbReference type="InterPro" id="IPR000868">
    <property type="entry name" value="Isochorismatase-like_dom"/>
</dbReference>
<dbReference type="SUPFAM" id="SSF52499">
    <property type="entry name" value="Isochorismatase-like hydrolases"/>
    <property type="match status" value="1"/>
</dbReference>
<organism evidence="2 3">
    <name type="scientific">Aliidiomarina haloalkalitolerans</name>
    <dbReference type="NCBI Taxonomy" id="859059"/>
    <lineage>
        <taxon>Bacteria</taxon>
        <taxon>Pseudomonadati</taxon>
        <taxon>Pseudomonadota</taxon>
        <taxon>Gammaproteobacteria</taxon>
        <taxon>Alteromonadales</taxon>
        <taxon>Idiomarinaceae</taxon>
        <taxon>Aliidiomarina</taxon>
    </lineage>
</organism>
<evidence type="ECO:0000313" key="2">
    <source>
        <dbReference type="EMBL" id="RUO19214.1"/>
    </source>
</evidence>
<comment type="caution">
    <text evidence="2">The sequence shown here is derived from an EMBL/GenBank/DDBJ whole genome shotgun (WGS) entry which is preliminary data.</text>
</comment>
<name>A0A432VS95_9GAMM</name>
<proteinExistence type="predicted"/>
<dbReference type="PANTHER" id="PTHR14119">
    <property type="entry name" value="HYDROLASE"/>
    <property type="match status" value="1"/>
</dbReference>
<accession>A0A432VS95</accession>
<dbReference type="AlphaFoldDB" id="A0A432VS95"/>
<keyword evidence="3" id="KW-1185">Reference proteome</keyword>
<dbReference type="RefSeq" id="WP_126793400.1">
    <property type="nucleotide sequence ID" value="NZ_PIPI01000006.1"/>
</dbReference>
<dbReference type="Gene3D" id="3.40.50.850">
    <property type="entry name" value="Isochorismatase-like"/>
    <property type="match status" value="1"/>
</dbReference>
<dbReference type="GO" id="GO:0016787">
    <property type="term" value="F:hydrolase activity"/>
    <property type="evidence" value="ECO:0007669"/>
    <property type="project" value="UniProtKB-KW"/>
</dbReference>
<feature type="domain" description="Isochorismatase-like" evidence="1">
    <location>
        <begin position="15"/>
        <end position="163"/>
    </location>
</feature>
<dbReference type="OrthoDB" id="9796958at2"/>
<dbReference type="InterPro" id="IPR050993">
    <property type="entry name" value="Isochorismatase_domain"/>
</dbReference>
<reference evidence="2 3" key="1">
    <citation type="journal article" date="2011" name="Front. Microbiol.">
        <title>Genomic signatures of strain selection and enhancement in Bacillus atrophaeus var. globigii, a historical biowarfare simulant.</title>
        <authorList>
            <person name="Gibbons H.S."/>
            <person name="Broomall S.M."/>
            <person name="McNew L.A."/>
            <person name="Daligault H."/>
            <person name="Chapman C."/>
            <person name="Bruce D."/>
            <person name="Karavis M."/>
            <person name="Krepps M."/>
            <person name="McGregor P.A."/>
            <person name="Hong C."/>
            <person name="Park K.H."/>
            <person name="Akmal A."/>
            <person name="Feldman A."/>
            <person name="Lin J.S."/>
            <person name="Chang W.E."/>
            <person name="Higgs B.W."/>
            <person name="Demirev P."/>
            <person name="Lindquist J."/>
            <person name="Liem A."/>
            <person name="Fochler E."/>
            <person name="Read T.D."/>
            <person name="Tapia R."/>
            <person name="Johnson S."/>
            <person name="Bishop-Lilly K.A."/>
            <person name="Detter C."/>
            <person name="Han C."/>
            <person name="Sozhamannan S."/>
            <person name="Rosenzweig C.N."/>
            <person name="Skowronski E.W."/>
        </authorList>
    </citation>
    <scope>NUCLEOTIDE SEQUENCE [LARGE SCALE GENOMIC DNA]</scope>
    <source>
        <strain evidence="2 3">AK5</strain>
    </source>
</reference>
<gene>
    <name evidence="2" type="ORF">CWE06_09270</name>
</gene>